<evidence type="ECO:0000259" key="9">
    <source>
        <dbReference type="PROSITE" id="PS50979"/>
    </source>
</evidence>
<comment type="catalytic activity">
    <reaction evidence="6">
        <text>N(6)-biotinyl-L-lysyl-[protein] + hydrogencarbonate + ATP = N(6)-carboxybiotinyl-L-lysyl-[protein] + ADP + phosphate + H(+)</text>
        <dbReference type="Rhea" id="RHEA:13501"/>
        <dbReference type="Rhea" id="RHEA-COMP:10505"/>
        <dbReference type="Rhea" id="RHEA-COMP:10506"/>
        <dbReference type="ChEBI" id="CHEBI:15378"/>
        <dbReference type="ChEBI" id="CHEBI:17544"/>
        <dbReference type="ChEBI" id="CHEBI:30616"/>
        <dbReference type="ChEBI" id="CHEBI:43474"/>
        <dbReference type="ChEBI" id="CHEBI:83144"/>
        <dbReference type="ChEBI" id="CHEBI:83145"/>
        <dbReference type="ChEBI" id="CHEBI:456216"/>
        <dbReference type="EC" id="6.3.4.14"/>
    </reaction>
</comment>
<dbReference type="InterPro" id="IPR005479">
    <property type="entry name" value="CPAse_ATP-bd"/>
</dbReference>
<dbReference type="SUPFAM" id="SSF56059">
    <property type="entry name" value="Glutathione synthetase ATP-binding domain-like"/>
    <property type="match status" value="1"/>
</dbReference>
<dbReference type="SMART" id="SM00878">
    <property type="entry name" value="Biotin_carb_C"/>
    <property type="match status" value="1"/>
</dbReference>
<dbReference type="InterPro" id="IPR011764">
    <property type="entry name" value="Biotin_carboxylation_dom"/>
</dbReference>
<dbReference type="InterPro" id="IPR005482">
    <property type="entry name" value="Biotin_COase_C"/>
</dbReference>
<keyword evidence="5 7" id="KW-0067">ATP-binding</keyword>
<evidence type="ECO:0000256" key="6">
    <source>
        <dbReference type="ARBA" id="ARBA00048600"/>
    </source>
</evidence>
<dbReference type="SUPFAM" id="SSF51246">
    <property type="entry name" value="Rudiment single hybrid motif"/>
    <property type="match status" value="1"/>
</dbReference>
<dbReference type="Pfam" id="PF02785">
    <property type="entry name" value="Biotin_carb_C"/>
    <property type="match status" value="1"/>
</dbReference>
<proteinExistence type="predicted"/>
<protein>
    <recommendedName>
        <fullName evidence="2">biotin carboxylase</fullName>
        <ecNumber evidence="2">6.3.4.14</ecNumber>
    </recommendedName>
</protein>
<reference evidence="11" key="1">
    <citation type="journal article" date="2019" name="Int. J. Syst. Evol. Microbiol.">
        <title>The Global Catalogue of Microorganisms (GCM) 10K type strain sequencing project: providing services to taxonomists for standard genome sequencing and annotation.</title>
        <authorList>
            <consortium name="The Broad Institute Genomics Platform"/>
            <consortium name="The Broad Institute Genome Sequencing Center for Infectious Disease"/>
            <person name="Wu L."/>
            <person name="Ma J."/>
        </authorList>
    </citation>
    <scope>NUCLEOTIDE SEQUENCE [LARGE SCALE GENOMIC DNA]</scope>
    <source>
        <strain evidence="11">TBRC 1826</strain>
    </source>
</reference>
<dbReference type="InterPro" id="IPR051602">
    <property type="entry name" value="ACC_Biotin_Carboxylase"/>
</dbReference>
<dbReference type="Gene3D" id="3.30.470.20">
    <property type="entry name" value="ATP-grasp fold, B domain"/>
    <property type="match status" value="1"/>
</dbReference>
<sequence length="473" mass="49943">MSAGEATVPGAAVPGGSGAGPRAIDTVFVANRGEIALRVVRTCREMGIRSVVGYSTADSDSAAVRAADDIVRIGPAAGKRSYNYPPAIIEAALRSGAQAVHPGYGFLSEDPDFAEICAANGLVFVGPDPGVMAKLGDKALARALMAAAGVPVLPGSDGPVQGERSVADEAGRIGLPLIIKAAAGGGGRGMTVVRHRDDLLPAYRQARAAAREFFGDDRVYLERYWERPRHVEVQVLADSHGGAVALGERDCSVQRRHQKLIEESPGPGLPADVARRLAEYALSGVRSVGYTGAGTFEFLVSGDDVAFIEVNCRIQVEHPVTEMVTGMDLVREQLRVAAGAPLSVEAAAGRIAPRGVAVECRVNAEDPDRGFIPCAGRLTEFTPPGGPFVRVDTHAYAGWSIPPDYDSLLAKVIVWGPDREQALDRMDRALAEFAIGGPGVHTTIPLLRSVLRDPLFRAAGHSTAFLDERRSYA</sequence>
<dbReference type="PANTHER" id="PTHR48095:SF2">
    <property type="entry name" value="BIOTIN CARBOXYLASE, CHLOROPLASTIC"/>
    <property type="match status" value="1"/>
</dbReference>
<comment type="caution">
    <text evidence="10">The sequence shown here is derived from an EMBL/GenBank/DDBJ whole genome shotgun (WGS) entry which is preliminary data.</text>
</comment>
<dbReference type="InterPro" id="IPR005481">
    <property type="entry name" value="BC-like_N"/>
</dbReference>
<evidence type="ECO:0000256" key="4">
    <source>
        <dbReference type="ARBA" id="ARBA00022741"/>
    </source>
</evidence>
<dbReference type="PROSITE" id="PS50975">
    <property type="entry name" value="ATP_GRASP"/>
    <property type="match status" value="1"/>
</dbReference>
<gene>
    <name evidence="10" type="ORF">ACFOVU_19955</name>
</gene>
<keyword evidence="4 7" id="KW-0547">Nucleotide-binding</keyword>
<evidence type="ECO:0000313" key="10">
    <source>
        <dbReference type="EMBL" id="MFC3998210.1"/>
    </source>
</evidence>
<dbReference type="SUPFAM" id="SSF52440">
    <property type="entry name" value="PreATP-grasp domain"/>
    <property type="match status" value="1"/>
</dbReference>
<feature type="domain" description="Biotin carboxylation" evidence="9">
    <location>
        <begin position="23"/>
        <end position="471"/>
    </location>
</feature>
<feature type="domain" description="ATP-grasp" evidence="8">
    <location>
        <begin position="142"/>
        <end position="338"/>
    </location>
</feature>
<evidence type="ECO:0000256" key="3">
    <source>
        <dbReference type="ARBA" id="ARBA00022598"/>
    </source>
</evidence>
<dbReference type="RefSeq" id="WP_378535831.1">
    <property type="nucleotide sequence ID" value="NZ_JBHSBH010000012.1"/>
</dbReference>
<evidence type="ECO:0000256" key="7">
    <source>
        <dbReference type="PROSITE-ProRule" id="PRU00409"/>
    </source>
</evidence>
<evidence type="ECO:0000256" key="1">
    <source>
        <dbReference type="ARBA" id="ARBA00003761"/>
    </source>
</evidence>
<dbReference type="PROSITE" id="PS50979">
    <property type="entry name" value="BC"/>
    <property type="match status" value="1"/>
</dbReference>
<dbReference type="InterPro" id="IPR011761">
    <property type="entry name" value="ATP-grasp"/>
</dbReference>
<comment type="function">
    <text evidence="1">This protein is a component of the acetyl coenzyme A carboxylase complex; first, biotin carboxylase catalyzes the carboxylation of the carrier protein and then the transcarboxylase transfers the carboxyl group to form malonyl-CoA.</text>
</comment>
<dbReference type="Pfam" id="PF00289">
    <property type="entry name" value="Biotin_carb_N"/>
    <property type="match status" value="1"/>
</dbReference>
<dbReference type="EMBL" id="JBHSBH010000012">
    <property type="protein sequence ID" value="MFC3998210.1"/>
    <property type="molecule type" value="Genomic_DNA"/>
</dbReference>
<evidence type="ECO:0000256" key="2">
    <source>
        <dbReference type="ARBA" id="ARBA00013263"/>
    </source>
</evidence>
<keyword evidence="3" id="KW-0436">Ligase</keyword>
<dbReference type="Pfam" id="PF02786">
    <property type="entry name" value="CPSase_L_D2"/>
    <property type="match status" value="1"/>
</dbReference>
<evidence type="ECO:0000259" key="8">
    <source>
        <dbReference type="PROSITE" id="PS50975"/>
    </source>
</evidence>
<name>A0ABV8FQ59_9ACTN</name>
<dbReference type="Proteomes" id="UP001595847">
    <property type="component" value="Unassembled WGS sequence"/>
</dbReference>
<accession>A0ABV8FQ59</accession>
<dbReference type="InterPro" id="IPR016185">
    <property type="entry name" value="PreATP-grasp_dom_sf"/>
</dbReference>
<evidence type="ECO:0000256" key="5">
    <source>
        <dbReference type="ARBA" id="ARBA00022840"/>
    </source>
</evidence>
<evidence type="ECO:0000313" key="11">
    <source>
        <dbReference type="Proteomes" id="UP001595847"/>
    </source>
</evidence>
<dbReference type="PANTHER" id="PTHR48095">
    <property type="entry name" value="PYRUVATE CARBOXYLASE SUBUNIT A"/>
    <property type="match status" value="1"/>
</dbReference>
<keyword evidence="11" id="KW-1185">Reference proteome</keyword>
<dbReference type="InterPro" id="IPR011054">
    <property type="entry name" value="Rudment_hybrid_motif"/>
</dbReference>
<dbReference type="EC" id="6.3.4.14" evidence="2"/>
<organism evidence="10 11">
    <name type="scientific">Nocardiopsis sediminis</name>
    <dbReference type="NCBI Taxonomy" id="1778267"/>
    <lineage>
        <taxon>Bacteria</taxon>
        <taxon>Bacillati</taxon>
        <taxon>Actinomycetota</taxon>
        <taxon>Actinomycetes</taxon>
        <taxon>Streptosporangiales</taxon>
        <taxon>Nocardiopsidaceae</taxon>
        <taxon>Nocardiopsis</taxon>
    </lineage>
</organism>